<accession>A0AAW1V242</accession>
<name>A0AAW1V242_9CUCU</name>
<dbReference type="PANTHER" id="PTHR40552:SF6">
    <property type="entry name" value="FI09606P-RELATED"/>
    <property type="match status" value="1"/>
</dbReference>
<dbReference type="PANTHER" id="PTHR40552">
    <property type="entry name" value="AT05186P-RELATED"/>
    <property type="match status" value="1"/>
</dbReference>
<organism evidence="1 2">
    <name type="scientific">Henosepilachna vigintioctopunctata</name>
    <dbReference type="NCBI Taxonomy" id="420089"/>
    <lineage>
        <taxon>Eukaryota</taxon>
        <taxon>Metazoa</taxon>
        <taxon>Ecdysozoa</taxon>
        <taxon>Arthropoda</taxon>
        <taxon>Hexapoda</taxon>
        <taxon>Insecta</taxon>
        <taxon>Pterygota</taxon>
        <taxon>Neoptera</taxon>
        <taxon>Endopterygota</taxon>
        <taxon>Coleoptera</taxon>
        <taxon>Polyphaga</taxon>
        <taxon>Cucujiformia</taxon>
        <taxon>Coccinelloidea</taxon>
        <taxon>Coccinellidae</taxon>
        <taxon>Epilachninae</taxon>
        <taxon>Epilachnini</taxon>
        <taxon>Henosepilachna</taxon>
    </lineage>
</organism>
<proteinExistence type="predicted"/>
<protein>
    <submittedName>
        <fullName evidence="1">Uncharacterized protein</fullName>
    </submittedName>
</protein>
<dbReference type="Proteomes" id="UP001431783">
    <property type="component" value="Unassembled WGS sequence"/>
</dbReference>
<comment type="caution">
    <text evidence="1">The sequence shown here is derived from an EMBL/GenBank/DDBJ whole genome shotgun (WGS) entry which is preliminary data.</text>
</comment>
<dbReference type="AlphaFoldDB" id="A0AAW1V242"/>
<sequence length="236" mass="27147">MTSKTPNGSPRGCPEHMWHNWDTEYAGDLYSLLGNIHQASTTFSLQSRGKQTLCNIVMAIGMIQIYDLKAWSAAVVDSVLVNGDNYCRECIKDIKEENYELSIDDLKTECEIFPYTFKIKISNVVDGTMFLLRSKSFNLFKALRYFFDDYDRRFGIITVSKYNGKRQLGFGKTRDLEYFMFDCESVGVPMFPDGQAVAYILRTTTFNRLLHVLTLTLRGGDFFIFEVKTTQLVPMK</sequence>
<reference evidence="1 2" key="1">
    <citation type="submission" date="2023-03" db="EMBL/GenBank/DDBJ databases">
        <title>Genome insight into feeding habits of ladybird beetles.</title>
        <authorList>
            <person name="Li H.-S."/>
            <person name="Huang Y.-H."/>
            <person name="Pang H."/>
        </authorList>
    </citation>
    <scope>NUCLEOTIDE SEQUENCE [LARGE SCALE GENOMIC DNA]</scope>
    <source>
        <strain evidence="1">SYSU_2023b</strain>
        <tissue evidence="1">Whole body</tissue>
    </source>
</reference>
<dbReference type="EMBL" id="JARQZJ010000099">
    <property type="protein sequence ID" value="KAK9886352.1"/>
    <property type="molecule type" value="Genomic_DNA"/>
</dbReference>
<gene>
    <name evidence="1" type="ORF">WA026_015869</name>
</gene>
<evidence type="ECO:0000313" key="1">
    <source>
        <dbReference type="EMBL" id="KAK9886352.1"/>
    </source>
</evidence>
<keyword evidence="2" id="KW-1185">Reference proteome</keyword>
<dbReference type="Gene3D" id="3.90.70.120">
    <property type="match status" value="1"/>
</dbReference>
<evidence type="ECO:0000313" key="2">
    <source>
        <dbReference type="Proteomes" id="UP001431783"/>
    </source>
</evidence>